<proteinExistence type="predicted"/>
<protein>
    <recommendedName>
        <fullName evidence="4">ARC6 IMS domain-containing protein</fullName>
    </recommendedName>
</protein>
<comment type="caution">
    <text evidence="2">The sequence shown here is derived from an EMBL/GenBank/DDBJ whole genome shotgun (WGS) entry which is preliminary data.</text>
</comment>
<name>A0A1Y1RMY3_9MICC</name>
<accession>A0A1Y1RMY3</accession>
<evidence type="ECO:0000313" key="3">
    <source>
        <dbReference type="Proteomes" id="UP000192359"/>
    </source>
</evidence>
<dbReference type="EMBL" id="LXWF01000043">
    <property type="protein sequence ID" value="ORC15478.1"/>
    <property type="molecule type" value="Genomic_DNA"/>
</dbReference>
<gene>
    <name evidence="2" type="ORF">A7979_07005</name>
</gene>
<dbReference type="Proteomes" id="UP000192359">
    <property type="component" value="Unassembled WGS sequence"/>
</dbReference>
<keyword evidence="3" id="KW-1185">Reference proteome</keyword>
<feature type="region of interest" description="Disordered" evidence="1">
    <location>
        <begin position="13"/>
        <end position="61"/>
    </location>
</feature>
<feature type="compositionally biased region" description="Low complexity" evidence="1">
    <location>
        <begin position="22"/>
        <end position="53"/>
    </location>
</feature>
<sequence>MFFATGSLALTACGGSNSTAPDQAASESTSASASASQTAHESASASATATDSTGEAPAENFSGSEALAKANEVDANSEEVKTTEQLYTDIQGALANIEPVTTPTTGNTGEDVVSDTENMQAQEQVASEQYVSAETTAKLEEAAIDSALDQYLATATEYALSGWHVEGSSTVVGSPRVAEGEYKGQAAKIMEVCLDSSQVKVVDAAGNTMSSNQTPRSLNIFTLIEDNGTWKIASHDFPNNADC</sequence>
<organism evidence="2 3">
    <name type="scientific">Rothia nasimurium</name>
    <dbReference type="NCBI Taxonomy" id="85336"/>
    <lineage>
        <taxon>Bacteria</taxon>
        <taxon>Bacillati</taxon>
        <taxon>Actinomycetota</taxon>
        <taxon>Actinomycetes</taxon>
        <taxon>Micrococcales</taxon>
        <taxon>Micrococcaceae</taxon>
        <taxon>Rothia</taxon>
    </lineage>
</organism>
<evidence type="ECO:0000256" key="1">
    <source>
        <dbReference type="SAM" id="MobiDB-lite"/>
    </source>
</evidence>
<evidence type="ECO:0000313" key="2">
    <source>
        <dbReference type="EMBL" id="ORC15478.1"/>
    </source>
</evidence>
<dbReference type="AlphaFoldDB" id="A0A1Y1RMY3"/>
<evidence type="ECO:0008006" key="4">
    <source>
        <dbReference type="Google" id="ProtNLM"/>
    </source>
</evidence>
<reference evidence="2 3" key="1">
    <citation type="submission" date="2016-05" db="EMBL/GenBank/DDBJ databases">
        <title>Draft genome sequence of a porcine commensal Rothia nasimurium.</title>
        <authorList>
            <person name="Gaiser R.A."/>
            <person name="Van Baarlen P."/>
            <person name="Wells J.M."/>
        </authorList>
    </citation>
    <scope>NUCLEOTIDE SEQUENCE [LARGE SCALE GENOMIC DNA]</scope>
    <source>
        <strain evidence="2 3">PT-32</strain>
    </source>
</reference>